<feature type="transmembrane region" description="Helical" evidence="1">
    <location>
        <begin position="169"/>
        <end position="186"/>
    </location>
</feature>
<evidence type="ECO:0000256" key="1">
    <source>
        <dbReference type="SAM" id="Phobius"/>
    </source>
</evidence>
<feature type="transmembrane region" description="Helical" evidence="1">
    <location>
        <begin position="12"/>
        <end position="34"/>
    </location>
</feature>
<dbReference type="Pfam" id="PF02517">
    <property type="entry name" value="Rce1-like"/>
    <property type="match status" value="1"/>
</dbReference>
<dbReference type="GO" id="GO:0004175">
    <property type="term" value="F:endopeptidase activity"/>
    <property type="evidence" value="ECO:0007669"/>
    <property type="project" value="UniProtKB-ARBA"/>
</dbReference>
<dbReference type="InterPro" id="IPR003675">
    <property type="entry name" value="Rce1/LyrA-like_dom"/>
</dbReference>
<name>A0A1D8JD96_9BACL</name>
<keyword evidence="1" id="KW-0812">Transmembrane</keyword>
<dbReference type="Proteomes" id="UP000185746">
    <property type="component" value="Chromosome"/>
</dbReference>
<feature type="transmembrane region" description="Helical" evidence="1">
    <location>
        <begin position="134"/>
        <end position="157"/>
    </location>
</feature>
<sequence>MKGCFNLKNWKIYLYLILTYIIMQLASVALASPLTQYFNGDAALSAKEAKYHGFAWSLFTTNLLAAIVFYILFFRKKNFFKIFDGKPASIGMTIVWGIISFFLALFGQMIAGMIEMTLFGIEPGSDNTALLSDIAKVSPIIIVSMVIFAPLLEELIFRRILFGGLYQKTNFIIAAMISALVFAVVHNELEHTLIYMAPALVFSFVYYKTKRLLAPIIGHFMMNGFVVVIQLNYDKIMELQKLQQSVIAFFQ</sequence>
<proteinExistence type="predicted"/>
<reference evidence="3 4" key="1">
    <citation type="submission" date="2016-09" db="EMBL/GenBank/DDBJ databases">
        <title>Complete genome sequence of the Lysinibacillus sphaericus LMG 22257, a specie of Bacillus with ureolytic activity that can effectively biodeposit calcium carbonate.</title>
        <authorList>
            <person name="Yan W."/>
        </authorList>
    </citation>
    <scope>NUCLEOTIDE SEQUENCE [LARGE SCALE GENOMIC DNA]</scope>
    <source>
        <strain evidence="3 4">LMG 22257</strain>
    </source>
</reference>
<keyword evidence="4" id="KW-1185">Reference proteome</keyword>
<evidence type="ECO:0000313" key="3">
    <source>
        <dbReference type="EMBL" id="AOV06687.1"/>
    </source>
</evidence>
<organism evidence="3 4">
    <name type="scientific">Sporosarcina ureilytica</name>
    <dbReference type="NCBI Taxonomy" id="298596"/>
    <lineage>
        <taxon>Bacteria</taxon>
        <taxon>Bacillati</taxon>
        <taxon>Bacillota</taxon>
        <taxon>Bacilli</taxon>
        <taxon>Bacillales</taxon>
        <taxon>Caryophanaceae</taxon>
        <taxon>Sporosarcina</taxon>
    </lineage>
</organism>
<feature type="transmembrane region" description="Helical" evidence="1">
    <location>
        <begin position="212"/>
        <end position="233"/>
    </location>
</feature>
<accession>A0A1D8JD96</accession>
<dbReference type="GO" id="GO:0080120">
    <property type="term" value="P:CAAX-box protein maturation"/>
    <property type="evidence" value="ECO:0007669"/>
    <property type="project" value="UniProtKB-ARBA"/>
</dbReference>
<feature type="domain" description="CAAX prenyl protease 2/Lysostaphin resistance protein A-like" evidence="2">
    <location>
        <begin position="139"/>
        <end position="224"/>
    </location>
</feature>
<dbReference type="InterPro" id="IPR052710">
    <property type="entry name" value="CAAX_protease"/>
</dbReference>
<dbReference type="PANTHER" id="PTHR36435">
    <property type="entry name" value="SLR1288 PROTEIN"/>
    <property type="match status" value="1"/>
</dbReference>
<protein>
    <recommendedName>
        <fullName evidence="2">CAAX prenyl protease 2/Lysostaphin resistance protein A-like domain-containing protein</fullName>
    </recommendedName>
</protein>
<dbReference type="PANTHER" id="PTHR36435:SF6">
    <property type="entry name" value="ABORTIVE INFECTION PROTEIN"/>
    <property type="match status" value="1"/>
</dbReference>
<dbReference type="EMBL" id="CP017560">
    <property type="protein sequence ID" value="AOV06687.1"/>
    <property type="molecule type" value="Genomic_DNA"/>
</dbReference>
<feature type="transmembrane region" description="Helical" evidence="1">
    <location>
        <begin position="94"/>
        <end position="114"/>
    </location>
</feature>
<gene>
    <name evidence="3" type="ORF">BI350_03140</name>
</gene>
<feature type="transmembrane region" description="Helical" evidence="1">
    <location>
        <begin position="54"/>
        <end position="73"/>
    </location>
</feature>
<dbReference type="AlphaFoldDB" id="A0A1D8JD96"/>
<evidence type="ECO:0000313" key="4">
    <source>
        <dbReference type="Proteomes" id="UP000185746"/>
    </source>
</evidence>
<evidence type="ECO:0000259" key="2">
    <source>
        <dbReference type="Pfam" id="PF02517"/>
    </source>
</evidence>
<keyword evidence="1" id="KW-1133">Transmembrane helix</keyword>
<keyword evidence="1" id="KW-0472">Membrane</keyword>
<dbReference type="KEGG" id="surl:BI350_03140"/>